<proteinExistence type="predicted"/>
<protein>
    <submittedName>
        <fullName evidence="1">Uncharacterized protein</fullName>
    </submittedName>
</protein>
<comment type="caution">
    <text evidence="1">The sequence shown here is derived from an EMBL/GenBank/DDBJ whole genome shotgun (WGS) entry which is preliminary data.</text>
</comment>
<accession>A0A9P7V9G2</accession>
<gene>
    <name evidence="1" type="ORF">KQ657_000516</name>
</gene>
<evidence type="ECO:0000313" key="2">
    <source>
        <dbReference type="Proteomes" id="UP000790833"/>
    </source>
</evidence>
<dbReference type="Proteomes" id="UP000790833">
    <property type="component" value="Unassembled WGS sequence"/>
</dbReference>
<dbReference type="GeneID" id="66113890"/>
<organism evidence="1 2">
    <name type="scientific">Scheffersomyces spartinae</name>
    <dbReference type="NCBI Taxonomy" id="45513"/>
    <lineage>
        <taxon>Eukaryota</taxon>
        <taxon>Fungi</taxon>
        <taxon>Dikarya</taxon>
        <taxon>Ascomycota</taxon>
        <taxon>Saccharomycotina</taxon>
        <taxon>Pichiomycetes</taxon>
        <taxon>Debaryomycetaceae</taxon>
        <taxon>Scheffersomyces</taxon>
    </lineage>
</organism>
<reference evidence="1" key="1">
    <citation type="submission" date="2021-03" db="EMBL/GenBank/DDBJ databases">
        <authorList>
            <person name="Palmer J.M."/>
        </authorList>
    </citation>
    <scope>NUCLEOTIDE SEQUENCE</scope>
    <source>
        <strain evidence="1">ARV_011</strain>
    </source>
</reference>
<name>A0A9P7V9G2_9ASCO</name>
<sequence>MLKRTWIPLARRFHVGRIIQNNYAYISDFPTLSSKIDSTINTTEKVPTDAVVEAVRACGNLIASVHEYDKFWENPINVSIQNKVLELLSKDTVEFDKELLVRLMLLKLPTKLNILIVSEFYKRNPTAFIDRSIALIPFRQSLYNGDLQNALKLTDMTVGHPNYVDHRAKEFRSGVIRLVCSAAGISLMSKFGVEYLIEFDILPEAWRHLSGISLMLVTYLVNSSFFVSMVKFGRQVVLSGGDYLTWQRGTFYTHWYTHGDEMLFCSKIVDADININGGGISGNEPTPGLIEELCRVDPFFQGHTLKPGYTRDGKKIRLLEARDNMEEIKMQAYWMTGGDGFEWVEPDQDPATLIWKNHLNKFDKPYLKDDHDTVKSLKWADDLVKDN</sequence>
<dbReference type="OrthoDB" id="4089405at2759"/>
<dbReference type="AlphaFoldDB" id="A0A9P7V9G2"/>
<dbReference type="RefSeq" id="XP_043049370.1">
    <property type="nucleotide sequence ID" value="XM_043191358.1"/>
</dbReference>
<keyword evidence="2" id="KW-1185">Reference proteome</keyword>
<evidence type="ECO:0000313" key="1">
    <source>
        <dbReference type="EMBL" id="KAG7193822.1"/>
    </source>
</evidence>
<dbReference type="EMBL" id="JAHMUF010000010">
    <property type="protein sequence ID" value="KAG7193822.1"/>
    <property type="molecule type" value="Genomic_DNA"/>
</dbReference>